<dbReference type="VEuPathDB" id="PiroplasmaDB:BBOV_IV008390"/>
<dbReference type="GO" id="GO:0005829">
    <property type="term" value="C:cytosol"/>
    <property type="evidence" value="ECO:0007669"/>
    <property type="project" value="TreeGrafter"/>
</dbReference>
<evidence type="ECO:0000256" key="2">
    <source>
        <dbReference type="ARBA" id="ARBA00022840"/>
    </source>
</evidence>
<organism evidence="4 5">
    <name type="scientific">Babesia bovis</name>
    <dbReference type="NCBI Taxonomy" id="5865"/>
    <lineage>
        <taxon>Eukaryota</taxon>
        <taxon>Sar</taxon>
        <taxon>Alveolata</taxon>
        <taxon>Apicomplexa</taxon>
        <taxon>Aconoidasida</taxon>
        <taxon>Piroplasmida</taxon>
        <taxon>Babesiidae</taxon>
        <taxon>Babesia</taxon>
    </lineage>
</organism>
<dbReference type="PANTHER" id="PTHR12280">
    <property type="entry name" value="PANTOTHENATE KINASE"/>
    <property type="match status" value="1"/>
</dbReference>
<evidence type="ECO:0000256" key="3">
    <source>
        <dbReference type="ARBA" id="ARBA00022993"/>
    </source>
</evidence>
<dbReference type="EMBL" id="AAXT01000002">
    <property type="protein sequence ID" value="EDO07193.1"/>
    <property type="molecule type" value="Genomic_DNA"/>
</dbReference>
<name>A7ARM4_BABBO</name>
<dbReference type="Gene3D" id="3.30.420.40">
    <property type="match status" value="1"/>
</dbReference>
<dbReference type="InParanoid" id="A7ARM4"/>
<protein>
    <recommendedName>
        <fullName evidence="6">Pantothenate kinase</fullName>
    </recommendedName>
</protein>
<dbReference type="Proteomes" id="UP000002173">
    <property type="component" value="Unassembled WGS sequence"/>
</dbReference>
<dbReference type="STRING" id="5865.A7ARM4"/>
<dbReference type="GO" id="GO:0004594">
    <property type="term" value="F:pantothenate kinase activity"/>
    <property type="evidence" value="ECO:0007669"/>
    <property type="project" value="TreeGrafter"/>
</dbReference>
<reference evidence="5" key="3">
    <citation type="journal article" date="2021" name="Int. J. Parasitol.">
        <title>Comparative analysis of gene expression between Babesia bovis blood stages and kinetes allowed by improved genome annotation.</title>
        <authorList>
            <person name="Ueti M.W."/>
            <person name="Johnson W.C."/>
            <person name="Kappmeyer L.S."/>
            <person name="Herndon D.R."/>
            <person name="Mousel M.R."/>
            <person name="Reif K.E."/>
            <person name="Taus N.S."/>
            <person name="Ifeonu O.O."/>
            <person name="Silva J.C."/>
            <person name="Suarez C.E."/>
            <person name="Brayton K.A."/>
        </authorList>
    </citation>
    <scope>NUCLEOTIDE SEQUENCE [LARGE SCALE GENOMIC DNA]</scope>
</reference>
<keyword evidence="3" id="KW-0173">Coenzyme A biosynthesis</keyword>
<dbReference type="KEGG" id="bbo:BBOV_IV008390"/>
<evidence type="ECO:0000313" key="4">
    <source>
        <dbReference type="EMBL" id="EDO07193.1"/>
    </source>
</evidence>
<keyword evidence="5" id="KW-1185">Reference proteome</keyword>
<dbReference type="GO" id="GO:0005524">
    <property type="term" value="F:ATP binding"/>
    <property type="evidence" value="ECO:0007669"/>
    <property type="project" value="UniProtKB-KW"/>
</dbReference>
<evidence type="ECO:0000256" key="1">
    <source>
        <dbReference type="ARBA" id="ARBA00022741"/>
    </source>
</evidence>
<dbReference type="GO" id="GO:0005634">
    <property type="term" value="C:nucleus"/>
    <property type="evidence" value="ECO:0007669"/>
    <property type="project" value="TreeGrafter"/>
</dbReference>
<dbReference type="AlphaFoldDB" id="A7ARM4"/>
<dbReference type="OMA" id="QATHIDA"/>
<dbReference type="GO" id="GO:0015937">
    <property type="term" value="P:coenzyme A biosynthetic process"/>
    <property type="evidence" value="ECO:0007669"/>
    <property type="project" value="UniProtKB-KW"/>
</dbReference>
<proteinExistence type="predicted"/>
<sequence length="420" mass="46723">MGNVIGVDCSYASKKLLDRFFVTVVLTNKDDERCFDGSLANCRFISFCDLPIPITQNGNTYRFLTVDSDDAETAIHLLSNYRHKVKRVTFCGSPATSILTTVESLLPNSVISECEYETCLHLGKSLFGHSEGNLFSVDDAGNLTELNEAFINGKGHIHAAVHSHGSYFLYPGANEPYSYLCHSVIGYSAVFAIYNMFLLRYVSNEASRVYISEIGDLASRGSSASCDMLVENIYGGACESIGLSGKMLASSFGKLHKRPELWMDNSFAESKSEQHVPASHPHSGCTPNPNDLNELQTKQSDANIMDDHNAFNLSCNPENEEDENSHIRNLRDYVKEEDLAHSLLKVVVINVTQNACLHAKIKGVDRLLFSGLLFDSQWFRQMAKSYVNRWSNCSFTMLVYSNSEFFASLGASEWVPNINN</sequence>
<keyword evidence="2" id="KW-0067">ATP-binding</keyword>
<accession>A7ARM4</accession>
<dbReference type="PANTHER" id="PTHR12280:SF20">
    <property type="entry name" value="4'-PHOSPHOPANTETHEINE PHOSPHATASE"/>
    <property type="match status" value="1"/>
</dbReference>
<dbReference type="InterPro" id="IPR043129">
    <property type="entry name" value="ATPase_NBD"/>
</dbReference>
<dbReference type="Pfam" id="PF03630">
    <property type="entry name" value="Fumble"/>
    <property type="match status" value="1"/>
</dbReference>
<dbReference type="RefSeq" id="XP_001610761.1">
    <property type="nucleotide sequence ID" value="XM_001610711.1"/>
</dbReference>
<evidence type="ECO:0008006" key="6">
    <source>
        <dbReference type="Google" id="ProtNLM"/>
    </source>
</evidence>
<dbReference type="GeneID" id="5478995"/>
<comment type="caution">
    <text evidence="4">The sequence shown here is derived from an EMBL/GenBank/DDBJ whole genome shotgun (WGS) entry which is preliminary data.</text>
</comment>
<evidence type="ECO:0000313" key="5">
    <source>
        <dbReference type="Proteomes" id="UP000002173"/>
    </source>
</evidence>
<gene>
    <name evidence="4" type="ORF">BBOV_IV008390</name>
</gene>
<reference evidence="4 5" key="1">
    <citation type="journal article" date="2007" name="PLoS Pathog.">
        <title>Genome sequence of Babesia bovis and comparative analysis of apicomplexan hemoprotozoa.</title>
        <authorList>
            <person name="Brayton K.A."/>
            <person name="Lau A.O.T."/>
            <person name="Herndon D.R."/>
            <person name="Hannick L."/>
            <person name="Kappmeyer L.S."/>
            <person name="Berens S.J."/>
            <person name="Bidwell S.L."/>
            <person name="Brown W.C."/>
            <person name="Crabtree J."/>
            <person name="Fadrosh D."/>
            <person name="Feldblum T."/>
            <person name="Forberger H.A."/>
            <person name="Haas B.J."/>
            <person name="Howell J.M."/>
            <person name="Khouri H."/>
            <person name="Koo H."/>
            <person name="Mann D.J."/>
            <person name="Norimine J."/>
            <person name="Paulsen I.T."/>
            <person name="Radune D."/>
            <person name="Ren Q."/>
            <person name="Smith R.K. Jr."/>
            <person name="Suarez C.E."/>
            <person name="White O."/>
            <person name="Wortman J.R."/>
            <person name="Knowles D.P. Jr."/>
            <person name="McElwain T.F."/>
            <person name="Nene V.M."/>
        </authorList>
    </citation>
    <scope>NUCLEOTIDE SEQUENCE [LARGE SCALE GENOMIC DNA]</scope>
    <source>
        <strain evidence="4">T2Bo</strain>
    </source>
</reference>
<keyword evidence="1" id="KW-0547">Nucleotide-binding</keyword>
<reference evidence="5" key="2">
    <citation type="journal article" date="2020" name="Data Brief">
        <title>Transcriptome dataset of Babesia bovis life stages within vertebrate and invertebrate hosts.</title>
        <authorList>
            <person name="Ueti M.W."/>
            <person name="Johnson W.C."/>
            <person name="Kappmeyer L.S."/>
            <person name="Herndon D.R."/>
            <person name="Mousel M.R."/>
            <person name="Reif K.E."/>
            <person name="Taus N.S."/>
            <person name="Ifeonu O.O."/>
            <person name="Silva J.C."/>
            <person name="Suarez C.E."/>
            <person name="Brayton K.A."/>
        </authorList>
    </citation>
    <scope>NUCLEOTIDE SEQUENCE [LARGE SCALE GENOMIC DNA]</scope>
</reference>
<dbReference type="SUPFAM" id="SSF53067">
    <property type="entry name" value="Actin-like ATPase domain"/>
    <property type="match status" value="1"/>
</dbReference>
<dbReference type="InterPro" id="IPR004567">
    <property type="entry name" value="Type_II_PanK"/>
</dbReference>